<keyword evidence="16" id="KW-1133">Transmembrane helix</keyword>
<dbReference type="GO" id="GO:0140662">
    <property type="term" value="F:ATP-dependent protein folding chaperone"/>
    <property type="evidence" value="ECO:0007669"/>
    <property type="project" value="InterPro"/>
</dbReference>
<evidence type="ECO:0000256" key="5">
    <source>
        <dbReference type="ARBA" id="ARBA00022741"/>
    </source>
</evidence>
<dbReference type="PROSITE" id="PS00298">
    <property type="entry name" value="HSP90"/>
    <property type="match status" value="1"/>
</dbReference>
<dbReference type="CDD" id="cd16927">
    <property type="entry name" value="HATPase_Hsp90-like"/>
    <property type="match status" value="1"/>
</dbReference>
<evidence type="ECO:0000256" key="1">
    <source>
        <dbReference type="ARBA" id="ARBA00004319"/>
    </source>
</evidence>
<evidence type="ECO:0000256" key="6">
    <source>
        <dbReference type="ARBA" id="ARBA00022824"/>
    </source>
</evidence>
<gene>
    <name evidence="18" type="primary">HSP90B1</name>
    <name evidence="18" type="synonym">hsp90b1</name>
</gene>
<feature type="binding site" evidence="14">
    <location>
        <position position="132"/>
    </location>
    <ligand>
        <name>ATP</name>
        <dbReference type="ChEBI" id="CHEBI:30616"/>
    </ligand>
</feature>
<dbReference type="FunFam" id="3.40.50.11260:FF:000003">
    <property type="entry name" value="Heat shock protein 90"/>
    <property type="match status" value="1"/>
</dbReference>
<feature type="region of interest" description="Disordered" evidence="15">
    <location>
        <begin position="678"/>
        <end position="716"/>
    </location>
</feature>
<evidence type="ECO:0000313" key="19">
    <source>
        <dbReference type="Proteomes" id="UP000005207"/>
    </source>
</evidence>
<dbReference type="PIRSF" id="PIRSF002583">
    <property type="entry name" value="Hsp90"/>
    <property type="match status" value="1"/>
</dbReference>
<dbReference type="Pfam" id="PF00183">
    <property type="entry name" value="HSP90"/>
    <property type="match status" value="1"/>
</dbReference>
<comment type="similarity">
    <text evidence="3">Belongs to the heat shock protein 90 family.</text>
</comment>
<feature type="binding site" evidence="14">
    <location>
        <begin position="216"/>
        <end position="221"/>
    </location>
    <ligand>
        <name>ATP</name>
        <dbReference type="ChEBI" id="CHEBI:30616"/>
    </ligand>
</feature>
<dbReference type="InterPro" id="IPR001404">
    <property type="entry name" value="Hsp90_fam"/>
</dbReference>
<dbReference type="PRINTS" id="PR00775">
    <property type="entry name" value="HEATSHOCK90"/>
</dbReference>
<dbReference type="GeneTree" id="ENSGT01020000230401"/>
<dbReference type="SMART" id="SM00387">
    <property type="entry name" value="HATPase_c"/>
    <property type="match status" value="1"/>
</dbReference>
<evidence type="ECO:0000259" key="17">
    <source>
        <dbReference type="SMART" id="SM00387"/>
    </source>
</evidence>
<dbReference type="Gene3D" id="3.30.565.10">
    <property type="entry name" value="Histidine kinase-like ATPase, C-terminal domain"/>
    <property type="match status" value="1"/>
</dbReference>
<sequence length="729" mass="83801">MIKLVYRCSGPLLSYSGGKRCASFTVNLLVIIGSCIYLAFIFNLSYLKGQQICLAAKICCRSPLLPCLYLHLSAFREEEAIQLDGLNAAQIKELREKSEKHAFQAEVNRMMKLIINSLYKNKEIFLRELISNASDALDKIRLLSLTNEDAMAANEELTIKIKEKNMLHITDTGIGMTKEELVKNLGTIAKSGTSEFLNKMTEMQEEGQSTSELIGQFGVGFYSAFLVADKVIVTSKHNNDTQHIWESDSNQFSVEKTVWDWELMNDIKPIWQRPAKEVEEDEYKAFYKTFSKDNDDPMAHIHFTAEGEVTFKSILFVPTSAPRGLFDEYGSKKNDYIKLFVRRVFITDDFNDMMPKYLNFIKGVVDSDDLPLNVSRETLQQHKLLKVIRKKLVRKTLDMIKKIAEEQYNDKFWKEFGTNIKLGVIEDHSNRTRLAKLLRFQTSNSETDLSSLEQYVERMKEKQDKIYFMAGTSRKEAESSPFVERLLKKGYEVIYLTEPVDEYCIQALPEFDGKRFQNVAKEGVKFDESEKAKEKREALEKEFEPLTTWLKDKALKDKIEKAVLSQRLTNSPCALVASQYGWSGNMERIMKAQAYQTGKDISTNYYASQKKTLELNPKHPLVKQLLNRVNADAEDQTASDLAVVLFETATLRSGYQLVDTKAYGDRIERMLRLSLNVPLDEQAKPEEEPEEPAEDDSEDKEETVDEDDDEETVRTLHTLLLEENVKLRI</sequence>
<dbReference type="GO" id="GO:0016887">
    <property type="term" value="F:ATP hydrolysis activity"/>
    <property type="evidence" value="ECO:0007669"/>
    <property type="project" value="InterPro"/>
</dbReference>
<dbReference type="SUPFAM" id="SSF110942">
    <property type="entry name" value="HSP90 C-terminal domain"/>
    <property type="match status" value="1"/>
</dbReference>
<dbReference type="Ensembl" id="ENSONIT00000052641.1">
    <property type="protein sequence ID" value="ENSONIP00000058929.1"/>
    <property type="gene ID" value="ENSONIG00000008526.2"/>
</dbReference>
<reference evidence="18" key="3">
    <citation type="submission" date="2025-09" db="UniProtKB">
        <authorList>
            <consortium name="Ensembl"/>
        </authorList>
    </citation>
    <scope>IDENTIFICATION</scope>
</reference>
<feature type="binding site" evidence="14">
    <location>
        <position position="128"/>
    </location>
    <ligand>
        <name>ATP</name>
        <dbReference type="ChEBI" id="CHEBI:30616"/>
    </ligand>
</feature>
<feature type="binding site" evidence="14">
    <location>
        <position position="376"/>
    </location>
    <ligand>
        <name>ATP</name>
        <dbReference type="ChEBI" id="CHEBI:30616"/>
    </ligand>
</feature>
<dbReference type="SUPFAM" id="SSF54211">
    <property type="entry name" value="Ribosomal protein S5 domain 2-like"/>
    <property type="match status" value="1"/>
</dbReference>
<dbReference type="SUPFAM" id="SSF55874">
    <property type="entry name" value="ATPase domain of HSP90 chaperone/DNA topoisomerase II/histidine kinase"/>
    <property type="match status" value="1"/>
</dbReference>
<dbReference type="GO" id="GO:0033018">
    <property type="term" value="C:sarcoplasmic reticulum lumen"/>
    <property type="evidence" value="ECO:0007669"/>
    <property type="project" value="UniProtKB-SubCell"/>
</dbReference>
<evidence type="ECO:0000256" key="7">
    <source>
        <dbReference type="ARBA" id="ARBA00022840"/>
    </source>
</evidence>
<dbReference type="FunFam" id="1.20.120.790:FF:000003">
    <property type="entry name" value="Heat shock protein 90"/>
    <property type="match status" value="1"/>
</dbReference>
<dbReference type="Gene3D" id="1.20.120.790">
    <property type="entry name" value="Heat shock protein 90, C-terminal domain"/>
    <property type="match status" value="1"/>
</dbReference>
<name>A0A669DE69_ORENI</name>
<keyword evidence="10" id="KW-0143">Chaperone</keyword>
<evidence type="ECO:0000256" key="8">
    <source>
        <dbReference type="ARBA" id="ARBA00022951"/>
    </source>
</evidence>
<evidence type="ECO:0000256" key="11">
    <source>
        <dbReference type="ARBA" id="ARBA00039709"/>
    </source>
</evidence>
<evidence type="ECO:0000256" key="16">
    <source>
        <dbReference type="SAM" id="Phobius"/>
    </source>
</evidence>
<evidence type="ECO:0000256" key="9">
    <source>
        <dbReference type="ARBA" id="ARBA00023180"/>
    </source>
</evidence>
<evidence type="ECO:0000256" key="15">
    <source>
        <dbReference type="SAM" id="MobiDB-lite"/>
    </source>
</evidence>
<dbReference type="FunFam" id="3.30.565.10:FF:000005">
    <property type="entry name" value="Heat shock protein 90"/>
    <property type="match status" value="1"/>
</dbReference>
<feature type="binding site" evidence="14">
    <location>
        <position position="184"/>
    </location>
    <ligand>
        <name>ATP</name>
        <dbReference type="ChEBI" id="CHEBI:30616"/>
    </ligand>
</feature>
<keyword evidence="6" id="KW-0256">Endoplasmic reticulum</keyword>
<evidence type="ECO:0000256" key="2">
    <source>
        <dbReference type="ARBA" id="ARBA00004564"/>
    </source>
</evidence>
<feature type="binding site" evidence="14">
    <location>
        <position position="176"/>
    </location>
    <ligand>
        <name>ATP</name>
        <dbReference type="ChEBI" id="CHEBI:30616"/>
    </ligand>
</feature>
<keyword evidence="19" id="KW-1185">Reference proteome</keyword>
<dbReference type="HAMAP" id="MF_00505">
    <property type="entry name" value="HSP90"/>
    <property type="match status" value="1"/>
</dbReference>
<feature type="binding site" evidence="14">
    <location>
        <position position="190"/>
    </location>
    <ligand>
        <name>ATP</name>
        <dbReference type="ChEBI" id="CHEBI:30616"/>
    </ligand>
</feature>
<dbReference type="InterPro" id="IPR003594">
    <property type="entry name" value="HATPase_dom"/>
</dbReference>
<reference evidence="19" key="1">
    <citation type="submission" date="2012-01" db="EMBL/GenBank/DDBJ databases">
        <title>The Genome Sequence of Oreochromis niloticus (Nile Tilapia).</title>
        <authorList>
            <consortium name="Broad Institute Genome Assembly Team"/>
            <consortium name="Broad Institute Sequencing Platform"/>
            <person name="Di Palma F."/>
            <person name="Johnson J."/>
            <person name="Lander E.S."/>
            <person name="Lindblad-Toh K."/>
        </authorList>
    </citation>
    <scope>NUCLEOTIDE SEQUENCE [LARGE SCALE GENOMIC DNA]</scope>
</reference>
<reference evidence="18" key="2">
    <citation type="submission" date="2025-08" db="UniProtKB">
        <authorList>
            <consortium name="Ensembl"/>
        </authorList>
    </citation>
    <scope>IDENTIFICATION</scope>
</reference>
<dbReference type="AlphaFoldDB" id="A0A669DE69"/>
<keyword evidence="4" id="KW-0732">Signal</keyword>
<dbReference type="GO" id="GO:0005524">
    <property type="term" value="F:ATP binding"/>
    <property type="evidence" value="ECO:0007669"/>
    <property type="project" value="UniProtKB-KW"/>
</dbReference>
<feature type="binding site" evidence="14">
    <location>
        <position position="171"/>
    </location>
    <ligand>
        <name>ATP</name>
        <dbReference type="ChEBI" id="CHEBI:30616"/>
    </ligand>
</feature>
<dbReference type="InterPro" id="IPR020568">
    <property type="entry name" value="Ribosomal_Su5_D2-typ_SF"/>
</dbReference>
<dbReference type="InterPro" id="IPR020575">
    <property type="entry name" value="Hsp90_N"/>
</dbReference>
<dbReference type="GO" id="GO:0051082">
    <property type="term" value="F:unfolded protein binding"/>
    <property type="evidence" value="ECO:0007669"/>
    <property type="project" value="InterPro"/>
</dbReference>
<organism evidence="18 19">
    <name type="scientific">Oreochromis niloticus</name>
    <name type="common">Nile tilapia</name>
    <name type="synonym">Tilapia nilotica</name>
    <dbReference type="NCBI Taxonomy" id="8128"/>
    <lineage>
        <taxon>Eukaryota</taxon>
        <taxon>Metazoa</taxon>
        <taxon>Chordata</taxon>
        <taxon>Craniata</taxon>
        <taxon>Vertebrata</taxon>
        <taxon>Euteleostomi</taxon>
        <taxon>Actinopterygii</taxon>
        <taxon>Neopterygii</taxon>
        <taxon>Teleostei</taxon>
        <taxon>Neoteleostei</taxon>
        <taxon>Acanthomorphata</taxon>
        <taxon>Ovalentaria</taxon>
        <taxon>Cichlomorphae</taxon>
        <taxon>Cichliformes</taxon>
        <taxon>Cichlidae</taxon>
        <taxon>African cichlids</taxon>
        <taxon>Pseudocrenilabrinae</taxon>
        <taxon>Oreochromini</taxon>
        <taxon>Oreochromis</taxon>
    </lineage>
</organism>
<evidence type="ECO:0000256" key="14">
    <source>
        <dbReference type="PIRSR" id="PIRSR002583-1"/>
    </source>
</evidence>
<proteinExistence type="inferred from homology"/>
<accession>A0A669DE69</accession>
<dbReference type="Gene3D" id="3.40.50.11260">
    <property type="match status" value="1"/>
</dbReference>
<comment type="catalytic activity">
    <reaction evidence="13">
        <text>ATP + H2O = ADP + phosphate + H(+)</text>
        <dbReference type="Rhea" id="RHEA:13065"/>
        <dbReference type="ChEBI" id="CHEBI:15377"/>
        <dbReference type="ChEBI" id="CHEBI:15378"/>
        <dbReference type="ChEBI" id="CHEBI:30616"/>
        <dbReference type="ChEBI" id="CHEBI:43474"/>
        <dbReference type="ChEBI" id="CHEBI:456216"/>
    </reaction>
    <physiologicalReaction direction="left-to-right" evidence="13">
        <dbReference type="Rhea" id="RHEA:13066"/>
    </physiologicalReaction>
</comment>
<keyword evidence="9" id="KW-0325">Glycoprotein</keyword>
<evidence type="ECO:0000256" key="12">
    <source>
        <dbReference type="ARBA" id="ARBA00042650"/>
    </source>
</evidence>
<evidence type="ECO:0000313" key="18">
    <source>
        <dbReference type="Ensembl" id="ENSONIP00000058929.1"/>
    </source>
</evidence>
<keyword evidence="16" id="KW-0812">Transmembrane</keyword>
<keyword evidence="5 14" id="KW-0547">Nucleotide-binding</keyword>
<evidence type="ECO:0000256" key="10">
    <source>
        <dbReference type="ARBA" id="ARBA00023186"/>
    </source>
</evidence>
<evidence type="ECO:0000256" key="3">
    <source>
        <dbReference type="ARBA" id="ARBA00008239"/>
    </source>
</evidence>
<dbReference type="InterPro" id="IPR037196">
    <property type="entry name" value="HSP90_C"/>
</dbReference>
<dbReference type="NCBIfam" id="NF003555">
    <property type="entry name" value="PRK05218.1"/>
    <property type="match status" value="1"/>
</dbReference>
<feature type="transmembrane region" description="Helical" evidence="16">
    <location>
        <begin position="21"/>
        <end position="42"/>
    </location>
</feature>
<comment type="subcellular location">
    <subcellularLocation>
        <location evidence="1">Endoplasmic reticulum lumen</location>
    </subcellularLocation>
    <subcellularLocation>
        <location evidence="2">Sarcoplasmic reticulum lumen</location>
    </subcellularLocation>
</comment>
<protein>
    <recommendedName>
        <fullName evidence="11">Endoplasmin</fullName>
    </recommendedName>
    <alternativeName>
        <fullName evidence="12">Heat shock protein 90 kDa beta member 1</fullName>
    </alternativeName>
</protein>
<dbReference type="PROSITE" id="PS51257">
    <property type="entry name" value="PROKAR_LIPOPROTEIN"/>
    <property type="match status" value="1"/>
</dbReference>
<feature type="compositionally biased region" description="Acidic residues" evidence="15">
    <location>
        <begin position="687"/>
        <end position="711"/>
    </location>
</feature>
<dbReference type="InterPro" id="IPR036890">
    <property type="entry name" value="HATPase_C_sf"/>
</dbReference>
<evidence type="ECO:0000256" key="13">
    <source>
        <dbReference type="ARBA" id="ARBA00048778"/>
    </source>
</evidence>
<keyword evidence="7 14" id="KW-0067">ATP-binding</keyword>
<evidence type="ECO:0000256" key="4">
    <source>
        <dbReference type="ARBA" id="ARBA00022729"/>
    </source>
</evidence>
<feature type="domain" description="Histidine kinase/HSP90-like ATPase" evidence="17">
    <location>
        <begin position="121"/>
        <end position="260"/>
    </location>
</feature>
<dbReference type="Gene3D" id="3.30.230.80">
    <property type="match status" value="1"/>
</dbReference>
<dbReference type="Proteomes" id="UP000005207">
    <property type="component" value="Linkage group LG7"/>
</dbReference>
<keyword evidence="16" id="KW-0472">Membrane</keyword>
<feature type="binding site" evidence="14">
    <location>
        <begin position="191"/>
        <end position="192"/>
    </location>
    <ligand>
        <name>ATP</name>
        <dbReference type="ChEBI" id="CHEBI:30616"/>
    </ligand>
</feature>
<dbReference type="InterPro" id="IPR019805">
    <property type="entry name" value="Heat_shock_protein_90_CS"/>
</dbReference>
<keyword evidence="8" id="KW-0703">Sarcoplasmic reticulum</keyword>
<dbReference type="PANTHER" id="PTHR11528">
    <property type="entry name" value="HEAT SHOCK PROTEIN 90 FAMILY MEMBER"/>
    <property type="match status" value="1"/>
</dbReference>
<dbReference type="FunFam" id="3.30.230.80:FF:000003">
    <property type="entry name" value="endoplasmin isoform X1"/>
    <property type="match status" value="1"/>
</dbReference>